<evidence type="ECO:0000313" key="9">
    <source>
        <dbReference type="EMBL" id="WVZ64153.1"/>
    </source>
</evidence>
<feature type="transmembrane region" description="Helical" evidence="6">
    <location>
        <begin position="165"/>
        <end position="185"/>
    </location>
</feature>
<evidence type="ECO:0000259" key="8">
    <source>
        <dbReference type="Pfam" id="PF00892"/>
    </source>
</evidence>
<keyword evidence="5 6" id="KW-0472">Membrane</keyword>
<accession>A0AAQ3WJT4</accession>
<dbReference type="Pfam" id="PF00892">
    <property type="entry name" value="EamA"/>
    <property type="match status" value="1"/>
</dbReference>
<comment type="subcellular location">
    <subcellularLocation>
        <location evidence="1 6">Membrane</location>
        <topology evidence="1 6">Multi-pass membrane protein</topology>
    </subcellularLocation>
</comment>
<protein>
    <recommendedName>
        <fullName evidence="6">WAT1-related protein</fullName>
    </recommendedName>
</protein>
<feature type="transmembrane region" description="Helical" evidence="6">
    <location>
        <begin position="112"/>
        <end position="133"/>
    </location>
</feature>
<evidence type="ECO:0000256" key="7">
    <source>
        <dbReference type="SAM" id="MobiDB-lite"/>
    </source>
</evidence>
<evidence type="ECO:0000256" key="6">
    <source>
        <dbReference type="RuleBase" id="RU363077"/>
    </source>
</evidence>
<feature type="compositionally biased region" description="Polar residues" evidence="7">
    <location>
        <begin position="335"/>
        <end position="350"/>
    </location>
</feature>
<feature type="transmembrane region" description="Helical" evidence="6">
    <location>
        <begin position="197"/>
        <end position="217"/>
    </location>
</feature>
<feature type="transmembrane region" description="Helical" evidence="6">
    <location>
        <begin position="287"/>
        <end position="305"/>
    </location>
</feature>
<dbReference type="AlphaFoldDB" id="A0AAQ3WJT4"/>
<dbReference type="SUPFAM" id="SSF103481">
    <property type="entry name" value="Multidrug resistance efflux transporter EmrE"/>
    <property type="match status" value="2"/>
</dbReference>
<reference evidence="9 10" key="1">
    <citation type="submission" date="2024-02" db="EMBL/GenBank/DDBJ databases">
        <title>High-quality chromosome-scale genome assembly of Pensacola bahiagrass (Paspalum notatum Flugge var. saurae).</title>
        <authorList>
            <person name="Vega J.M."/>
            <person name="Podio M."/>
            <person name="Orjuela J."/>
            <person name="Siena L.A."/>
            <person name="Pessino S.C."/>
            <person name="Combes M.C."/>
            <person name="Mariac C."/>
            <person name="Albertini E."/>
            <person name="Pupilli F."/>
            <person name="Ortiz J.P.A."/>
            <person name="Leblanc O."/>
        </authorList>
    </citation>
    <scope>NUCLEOTIDE SEQUENCE [LARGE SCALE GENOMIC DNA]</scope>
    <source>
        <strain evidence="9">R1</strain>
        <tissue evidence="9">Leaf</tissue>
    </source>
</reference>
<keyword evidence="4 6" id="KW-1133">Transmembrane helix</keyword>
<dbReference type="EMBL" id="CP144747">
    <property type="protein sequence ID" value="WVZ64153.1"/>
    <property type="molecule type" value="Genomic_DNA"/>
</dbReference>
<feature type="transmembrane region" description="Helical" evidence="6">
    <location>
        <begin position="229"/>
        <end position="250"/>
    </location>
</feature>
<dbReference type="InterPro" id="IPR037185">
    <property type="entry name" value="EmrE-like"/>
</dbReference>
<dbReference type="InterPro" id="IPR000620">
    <property type="entry name" value="EamA_dom"/>
</dbReference>
<feature type="transmembrane region" description="Helical" evidence="6">
    <location>
        <begin position="12"/>
        <end position="32"/>
    </location>
</feature>
<dbReference type="GO" id="GO:0022857">
    <property type="term" value="F:transmembrane transporter activity"/>
    <property type="evidence" value="ECO:0007669"/>
    <property type="project" value="InterPro"/>
</dbReference>
<feature type="domain" description="EamA" evidence="8">
    <location>
        <begin position="167"/>
        <end position="304"/>
    </location>
</feature>
<feature type="region of interest" description="Disordered" evidence="7">
    <location>
        <begin position="331"/>
        <end position="350"/>
    </location>
</feature>
<evidence type="ECO:0000313" key="10">
    <source>
        <dbReference type="Proteomes" id="UP001341281"/>
    </source>
</evidence>
<gene>
    <name evidence="9" type="ORF">U9M48_013716</name>
</gene>
<evidence type="ECO:0000256" key="1">
    <source>
        <dbReference type="ARBA" id="ARBA00004141"/>
    </source>
</evidence>
<evidence type="ECO:0000256" key="2">
    <source>
        <dbReference type="ARBA" id="ARBA00007635"/>
    </source>
</evidence>
<proteinExistence type="inferred from homology"/>
<keyword evidence="3 6" id="KW-0812">Transmembrane</keyword>
<evidence type="ECO:0000256" key="5">
    <source>
        <dbReference type="ARBA" id="ARBA00023136"/>
    </source>
</evidence>
<keyword evidence="10" id="KW-1185">Reference proteome</keyword>
<feature type="transmembrane region" description="Helical" evidence="6">
    <location>
        <begin position="39"/>
        <end position="60"/>
    </location>
</feature>
<dbReference type="Proteomes" id="UP001341281">
    <property type="component" value="Chromosome 03"/>
</dbReference>
<evidence type="ECO:0000256" key="3">
    <source>
        <dbReference type="ARBA" id="ARBA00022692"/>
    </source>
</evidence>
<organism evidence="9 10">
    <name type="scientific">Paspalum notatum var. saurae</name>
    <dbReference type="NCBI Taxonomy" id="547442"/>
    <lineage>
        <taxon>Eukaryota</taxon>
        <taxon>Viridiplantae</taxon>
        <taxon>Streptophyta</taxon>
        <taxon>Embryophyta</taxon>
        <taxon>Tracheophyta</taxon>
        <taxon>Spermatophyta</taxon>
        <taxon>Magnoliopsida</taxon>
        <taxon>Liliopsida</taxon>
        <taxon>Poales</taxon>
        <taxon>Poaceae</taxon>
        <taxon>PACMAD clade</taxon>
        <taxon>Panicoideae</taxon>
        <taxon>Andropogonodae</taxon>
        <taxon>Paspaleae</taxon>
        <taxon>Paspalinae</taxon>
        <taxon>Paspalum</taxon>
    </lineage>
</organism>
<dbReference type="GO" id="GO:0016020">
    <property type="term" value="C:membrane"/>
    <property type="evidence" value="ECO:0007669"/>
    <property type="project" value="UniProtKB-SubCell"/>
</dbReference>
<feature type="transmembrane region" description="Helical" evidence="6">
    <location>
        <begin position="262"/>
        <end position="281"/>
    </location>
</feature>
<comment type="similarity">
    <text evidence="2 6">Belongs to the drug/metabolite transporter (DMT) superfamily. Plant drug/metabolite exporter (P-DME) (TC 2.A.7.4) family.</text>
</comment>
<feature type="transmembrane region" description="Helical" evidence="6">
    <location>
        <begin position="80"/>
        <end position="100"/>
    </location>
</feature>
<evidence type="ECO:0000256" key="4">
    <source>
        <dbReference type="ARBA" id="ARBA00022989"/>
    </source>
</evidence>
<name>A0AAQ3WJT4_PASNO</name>
<sequence length="350" mass="37626">MDATSSSTKAYIIAVIIQLIYTGAPLVSKVAFNDGLSTSVFVFYRQAAGSVVLLPLALFLQSNTLCLNMYNLSLKFTSPTVASATNNSMPVLTFCLALLLRMEVVKPRSSSGVAKLAGIALCLGGVLVIAFYAGPAVSPVNHHRAFSPRPGPGHHVMNASSRATWIKGTLLFLIGNLAWSLSIVWQAALLKEYPNRMLVAVAICVFSAAQSFVIAVVAERDLSRWKLQLDISLLAIAYTGFLVSGVTYYLQAWCIEMKGPVFFGVWTPLCFVFTMFCSSLLGEVIHLGSILGGTLLAGGLYSVLWGKSKECTDKIALDGEVNTIAGSHQDEQMREGTSVSLVDQEQSPKV</sequence>
<dbReference type="InterPro" id="IPR030184">
    <property type="entry name" value="WAT1-related"/>
</dbReference>
<dbReference type="PANTHER" id="PTHR31218">
    <property type="entry name" value="WAT1-RELATED PROTEIN"/>
    <property type="match status" value="1"/>
</dbReference>